<evidence type="ECO:0000313" key="2">
    <source>
        <dbReference type="Proteomes" id="UP000807504"/>
    </source>
</evidence>
<name>A0A8T0EZD0_ARGBR</name>
<reference evidence="1" key="2">
    <citation type="submission" date="2020-06" db="EMBL/GenBank/DDBJ databases">
        <authorList>
            <person name="Sheffer M."/>
        </authorList>
    </citation>
    <scope>NUCLEOTIDE SEQUENCE</scope>
</reference>
<gene>
    <name evidence="1" type="ORF">HNY73_011613</name>
</gene>
<dbReference type="Proteomes" id="UP000807504">
    <property type="component" value="Unassembled WGS sequence"/>
</dbReference>
<reference evidence="1" key="1">
    <citation type="journal article" date="2020" name="bioRxiv">
        <title>Chromosome-level reference genome of the European wasp spider Argiope bruennichi: a resource for studies on range expansion and evolutionary adaptation.</title>
        <authorList>
            <person name="Sheffer M.M."/>
            <person name="Hoppe A."/>
            <person name="Krehenwinkel H."/>
            <person name="Uhl G."/>
            <person name="Kuss A.W."/>
            <person name="Jensen L."/>
            <person name="Jensen C."/>
            <person name="Gillespie R.G."/>
            <person name="Hoff K.J."/>
            <person name="Prost S."/>
        </authorList>
    </citation>
    <scope>NUCLEOTIDE SEQUENCE</scope>
</reference>
<accession>A0A8T0EZD0</accession>
<evidence type="ECO:0000313" key="1">
    <source>
        <dbReference type="EMBL" id="KAF8784157.1"/>
    </source>
</evidence>
<proteinExistence type="predicted"/>
<keyword evidence="2" id="KW-1185">Reference proteome</keyword>
<sequence length="156" mass="18196">MSSRLSSLSLDSNHKTDRTVRNFVRCFNELNRTKVQFMVRLYCDSKPNRTRQTKYLVLVTIDSNRTEPSTRIRCRPSFVHDDSKPNRTSTRMSLASFVHDDSKRTEPVQNVVLASFVHDQNRTNQYKNVVLASFVHDDQKPNRTKVLLLSCFPCTR</sequence>
<organism evidence="1 2">
    <name type="scientific">Argiope bruennichi</name>
    <name type="common">Wasp spider</name>
    <name type="synonym">Aranea bruennichi</name>
    <dbReference type="NCBI Taxonomy" id="94029"/>
    <lineage>
        <taxon>Eukaryota</taxon>
        <taxon>Metazoa</taxon>
        <taxon>Ecdysozoa</taxon>
        <taxon>Arthropoda</taxon>
        <taxon>Chelicerata</taxon>
        <taxon>Arachnida</taxon>
        <taxon>Araneae</taxon>
        <taxon>Araneomorphae</taxon>
        <taxon>Entelegynae</taxon>
        <taxon>Araneoidea</taxon>
        <taxon>Araneidae</taxon>
        <taxon>Argiope</taxon>
    </lineage>
</organism>
<protein>
    <submittedName>
        <fullName evidence="1">Uncharacterized protein</fullName>
    </submittedName>
</protein>
<comment type="caution">
    <text evidence="1">The sequence shown here is derived from an EMBL/GenBank/DDBJ whole genome shotgun (WGS) entry which is preliminary data.</text>
</comment>
<dbReference type="EMBL" id="JABXBU010000478">
    <property type="protein sequence ID" value="KAF8784157.1"/>
    <property type="molecule type" value="Genomic_DNA"/>
</dbReference>
<dbReference type="AlphaFoldDB" id="A0A8T0EZD0"/>